<protein>
    <recommendedName>
        <fullName evidence="2">protein-serine/threonine phosphatase</fullName>
        <ecNumber evidence="2">3.1.3.16</ecNumber>
    </recommendedName>
</protein>
<evidence type="ECO:0000256" key="3">
    <source>
        <dbReference type="ARBA" id="ARBA00022801"/>
    </source>
</evidence>
<organism evidence="7 8">
    <name type="scientific">Erythranthe guttata</name>
    <name type="common">Yellow monkey flower</name>
    <name type="synonym">Mimulus guttatus</name>
    <dbReference type="NCBI Taxonomy" id="4155"/>
    <lineage>
        <taxon>Eukaryota</taxon>
        <taxon>Viridiplantae</taxon>
        <taxon>Streptophyta</taxon>
        <taxon>Embryophyta</taxon>
        <taxon>Tracheophyta</taxon>
        <taxon>Spermatophyta</taxon>
        <taxon>Magnoliopsida</taxon>
        <taxon>eudicotyledons</taxon>
        <taxon>Gunneridae</taxon>
        <taxon>Pentapetalae</taxon>
        <taxon>asterids</taxon>
        <taxon>lamiids</taxon>
        <taxon>Lamiales</taxon>
        <taxon>Phrymaceae</taxon>
        <taxon>Erythranthe</taxon>
    </lineage>
</organism>
<proteinExistence type="predicted"/>
<dbReference type="Gene3D" id="3.40.50.10190">
    <property type="entry name" value="BRCT domain"/>
    <property type="match status" value="1"/>
</dbReference>
<comment type="subcellular location">
    <subcellularLocation>
        <location evidence="1">Nucleus</location>
    </subcellularLocation>
</comment>
<gene>
    <name evidence="7" type="ORF">MIMGU_mgv1a0227361mg</name>
</gene>
<comment type="catalytic activity">
    <reaction evidence="5">
        <text>O-phospho-L-seryl-[protein] + H2O = L-seryl-[protein] + phosphate</text>
        <dbReference type="Rhea" id="RHEA:20629"/>
        <dbReference type="Rhea" id="RHEA-COMP:9863"/>
        <dbReference type="Rhea" id="RHEA-COMP:11604"/>
        <dbReference type="ChEBI" id="CHEBI:15377"/>
        <dbReference type="ChEBI" id="CHEBI:29999"/>
        <dbReference type="ChEBI" id="CHEBI:43474"/>
        <dbReference type="ChEBI" id="CHEBI:83421"/>
        <dbReference type="EC" id="3.1.3.16"/>
    </reaction>
</comment>
<dbReference type="InterPro" id="IPR036420">
    <property type="entry name" value="BRCT_dom_sf"/>
</dbReference>
<accession>A0A022RA42</accession>
<dbReference type="InterPro" id="IPR039189">
    <property type="entry name" value="Fcp1"/>
</dbReference>
<reference evidence="7 8" key="1">
    <citation type="journal article" date="2013" name="Proc. Natl. Acad. Sci. U.S.A.">
        <title>Fine-scale variation in meiotic recombination in Mimulus inferred from population shotgun sequencing.</title>
        <authorList>
            <person name="Hellsten U."/>
            <person name="Wright K.M."/>
            <person name="Jenkins J."/>
            <person name="Shu S."/>
            <person name="Yuan Y."/>
            <person name="Wessler S.R."/>
            <person name="Schmutz J."/>
            <person name="Willis J.H."/>
            <person name="Rokhsar D.S."/>
        </authorList>
    </citation>
    <scope>NUCLEOTIDE SEQUENCE [LARGE SCALE GENOMIC DNA]</scope>
    <source>
        <strain evidence="8">cv. DUN x IM62</strain>
    </source>
</reference>
<evidence type="ECO:0000256" key="6">
    <source>
        <dbReference type="ARBA" id="ARBA00048336"/>
    </source>
</evidence>
<dbReference type="SUPFAM" id="SSF52113">
    <property type="entry name" value="BRCT domain"/>
    <property type="match status" value="1"/>
</dbReference>
<sequence length="96" mass="11109">VLKSVRKEVLKGCRVVFISGKISTYSLRLRKMAEELGAEWCDETEACVTHVKKFLVNPNWIAAPNHMCQKQPEENFPVRPPTKNFFSLIFLVFRDP</sequence>
<keyword evidence="4" id="KW-0539">Nucleus</keyword>
<name>A0A022RA42_ERYGU</name>
<evidence type="ECO:0000313" key="8">
    <source>
        <dbReference type="Proteomes" id="UP000030748"/>
    </source>
</evidence>
<dbReference type="EC" id="3.1.3.16" evidence="2"/>
<dbReference type="Proteomes" id="UP000030748">
    <property type="component" value="Unassembled WGS sequence"/>
</dbReference>
<evidence type="ECO:0000256" key="2">
    <source>
        <dbReference type="ARBA" id="ARBA00013081"/>
    </source>
</evidence>
<keyword evidence="3" id="KW-0378">Hydrolase</keyword>
<dbReference type="EMBL" id="KI630556">
    <property type="protein sequence ID" value="EYU37217.1"/>
    <property type="molecule type" value="Genomic_DNA"/>
</dbReference>
<evidence type="ECO:0000256" key="5">
    <source>
        <dbReference type="ARBA" id="ARBA00047761"/>
    </source>
</evidence>
<dbReference type="PANTHER" id="PTHR23081">
    <property type="entry name" value="RNA POLYMERASE II CTD PHOSPHATASE"/>
    <property type="match status" value="1"/>
</dbReference>
<dbReference type="PANTHER" id="PTHR23081:SF36">
    <property type="entry name" value="RNA POLYMERASE II SUBUNIT A C-TERMINAL DOMAIN PHOSPHATASE"/>
    <property type="match status" value="1"/>
</dbReference>
<evidence type="ECO:0000313" key="7">
    <source>
        <dbReference type="EMBL" id="EYU37217.1"/>
    </source>
</evidence>
<dbReference type="GO" id="GO:0008420">
    <property type="term" value="F:RNA polymerase II CTD heptapeptide repeat phosphatase activity"/>
    <property type="evidence" value="ECO:0007669"/>
    <property type="project" value="InterPro"/>
</dbReference>
<evidence type="ECO:0000256" key="4">
    <source>
        <dbReference type="ARBA" id="ARBA00023242"/>
    </source>
</evidence>
<evidence type="ECO:0000256" key="1">
    <source>
        <dbReference type="ARBA" id="ARBA00004123"/>
    </source>
</evidence>
<dbReference type="STRING" id="4155.A0A022RA42"/>
<dbReference type="AlphaFoldDB" id="A0A022RA42"/>
<dbReference type="GO" id="GO:0005634">
    <property type="term" value="C:nucleus"/>
    <property type="evidence" value="ECO:0007669"/>
    <property type="project" value="UniProtKB-SubCell"/>
</dbReference>
<feature type="non-terminal residue" evidence="7">
    <location>
        <position position="1"/>
    </location>
</feature>
<comment type="catalytic activity">
    <reaction evidence="6">
        <text>O-phospho-L-threonyl-[protein] + H2O = L-threonyl-[protein] + phosphate</text>
        <dbReference type="Rhea" id="RHEA:47004"/>
        <dbReference type="Rhea" id="RHEA-COMP:11060"/>
        <dbReference type="Rhea" id="RHEA-COMP:11605"/>
        <dbReference type="ChEBI" id="CHEBI:15377"/>
        <dbReference type="ChEBI" id="CHEBI:30013"/>
        <dbReference type="ChEBI" id="CHEBI:43474"/>
        <dbReference type="ChEBI" id="CHEBI:61977"/>
        <dbReference type="EC" id="3.1.3.16"/>
    </reaction>
</comment>
<keyword evidence="8" id="KW-1185">Reference proteome</keyword>